<keyword evidence="5" id="KW-1185">Reference proteome</keyword>
<keyword evidence="2" id="KW-0472">Membrane</keyword>
<reference evidence="3" key="1">
    <citation type="submission" date="2015-01" db="EMBL/GenBank/DDBJ databases">
        <title>Comparative genome analysis of Bacillus coagulans HM-08, Clostridium butyricum HM-68, Bacillus subtilis HM-66 and Bacillus licheniformis BL-09.</title>
        <authorList>
            <person name="Zhang H."/>
        </authorList>
    </citation>
    <scope>NUCLEOTIDE SEQUENCE [LARGE SCALE GENOMIC DNA]</scope>
    <source>
        <strain evidence="3">HM-08</strain>
    </source>
</reference>
<sequence>MKSGRHSSHFFILNLTSVIRLISIIILSLVLVVILIGTLTSLKPGYRVSSSAVNEAAKHLSSKTLYKYLLSDSQLLVHHFPDTDERPVGNLVFEMLTNIRFEDPRSFLGRELPGFEIFDSKILVAGDGADYTNMPIESVPPDSALQSKDPATQNTEKIEENGGSDDAKQRPGRTTGGKKRVLIYFTHTHESYLPYLKGVTNPDLAQHSKINVTKVGARLAQDLEDKGIGAEANTTDVLKLLEKNHMQYYQSYQGSRTVVESAMKNDRDLQYFIDIHRDSRRKKDTTVTINGKSYAKIAFVIGGENPNWEKNAKLAEDLHNLIKKKYKNLSRGVILKKGASTNGKFNQDLSGNAFLIEVGGVDNTFEEMYRTMDVFADVFAGYYWQADSVNGAGSGQSGNR</sequence>
<dbReference type="EMBL" id="LRPN01000033">
    <property type="protein sequence ID" value="KWZ84046.1"/>
    <property type="molecule type" value="Genomic_DNA"/>
</dbReference>
<dbReference type="PATRIC" id="fig|1398.18.peg.1757"/>
<dbReference type="InterPro" id="IPR010897">
    <property type="entry name" value="Spore_II_P"/>
</dbReference>
<evidence type="ECO:0000313" key="5">
    <source>
        <dbReference type="Proteomes" id="UP000032024"/>
    </source>
</evidence>
<dbReference type="Gene3D" id="3.40.630.40">
    <property type="entry name" value="Zn-dependent exopeptidases"/>
    <property type="match status" value="1"/>
</dbReference>
<dbReference type="AlphaFoldDB" id="A0A0C5C2P5"/>
<proteinExistence type="predicted"/>
<protein>
    <submittedName>
        <fullName evidence="4">Stage II sporulation protein P</fullName>
    </submittedName>
</protein>
<evidence type="ECO:0000313" key="6">
    <source>
        <dbReference type="Proteomes" id="UP000070376"/>
    </source>
</evidence>
<evidence type="ECO:0000313" key="3">
    <source>
        <dbReference type="EMBL" id="AJO22543.1"/>
    </source>
</evidence>
<evidence type="ECO:0000256" key="1">
    <source>
        <dbReference type="SAM" id="MobiDB-lite"/>
    </source>
</evidence>
<evidence type="ECO:0000313" key="4">
    <source>
        <dbReference type="EMBL" id="KWZ84046.1"/>
    </source>
</evidence>
<reference evidence="6" key="3">
    <citation type="submission" date="2016-01" db="EMBL/GenBank/DDBJ databases">
        <authorList>
            <person name="Mitreva M."/>
            <person name="Pepin K.H."/>
            <person name="Mihindukulasuriya K.A."/>
            <person name="Fulton R."/>
            <person name="Fronick C."/>
            <person name="O'Laughlin M."/>
            <person name="Miner T."/>
            <person name="Herter B."/>
            <person name="Rosa B.A."/>
            <person name="Cordes M."/>
            <person name="Tomlinson C."/>
            <person name="Wollam A."/>
            <person name="Palsikar V.B."/>
            <person name="Mardis E.R."/>
            <person name="Wilson R.K."/>
        </authorList>
    </citation>
    <scope>NUCLEOTIDE SEQUENCE [LARGE SCALE GENOMIC DNA]</scope>
    <source>
        <strain evidence="6">GED7749B</strain>
    </source>
</reference>
<evidence type="ECO:0000256" key="2">
    <source>
        <dbReference type="SAM" id="Phobius"/>
    </source>
</evidence>
<dbReference type="EMBL" id="CP010525">
    <property type="protein sequence ID" value="AJO22543.1"/>
    <property type="molecule type" value="Genomic_DNA"/>
</dbReference>
<feature type="region of interest" description="Disordered" evidence="1">
    <location>
        <begin position="133"/>
        <end position="175"/>
    </location>
</feature>
<dbReference type="Pfam" id="PF07454">
    <property type="entry name" value="SpoIIP"/>
    <property type="match status" value="1"/>
</dbReference>
<feature type="compositionally biased region" description="Polar residues" evidence="1">
    <location>
        <begin position="144"/>
        <end position="155"/>
    </location>
</feature>
<reference evidence="4" key="4">
    <citation type="submission" date="2016-01" db="EMBL/GenBank/DDBJ databases">
        <authorList>
            <person name="Oliw E.H."/>
        </authorList>
    </citation>
    <scope>NUCLEOTIDE SEQUENCE [LARGE SCALE GENOMIC DNA]</scope>
    <source>
        <strain evidence="4">GED7749B</strain>
    </source>
</reference>
<accession>A0A0C5C2P5</accession>
<feature type="transmembrane region" description="Helical" evidence="2">
    <location>
        <begin position="21"/>
        <end position="42"/>
    </location>
</feature>
<dbReference type="NCBIfam" id="TIGR02867">
    <property type="entry name" value="spore_II_P"/>
    <property type="match status" value="1"/>
</dbReference>
<gene>
    <name evidence="4" type="ORF">HMPREF3213_01105</name>
    <name evidence="3" type="ORF">SB48_HM08orf02769</name>
</gene>
<dbReference type="Proteomes" id="UP000070376">
    <property type="component" value="Unassembled WGS sequence"/>
</dbReference>
<dbReference type="Proteomes" id="UP000032024">
    <property type="component" value="Chromosome"/>
</dbReference>
<keyword evidence="2" id="KW-1133">Transmembrane helix</keyword>
<name>A0A0C5C2P5_HEYCO</name>
<reference evidence="5" key="2">
    <citation type="submission" date="2015-01" db="EMBL/GenBank/DDBJ databases">
        <title>Comparative genome analysis of Bacillus coagulans HM-08, Clostridium butyricum HM-68, Bacillus subtilis HM-66 and Bacillus paralicheniformis BL-09.</title>
        <authorList>
            <person name="Zhang H."/>
        </authorList>
    </citation>
    <scope>NUCLEOTIDE SEQUENCE [LARGE SCALE GENOMIC DNA]</scope>
    <source>
        <strain evidence="5">HM-08</strain>
    </source>
</reference>
<dbReference type="SUPFAM" id="SSF53187">
    <property type="entry name" value="Zn-dependent exopeptidases"/>
    <property type="match status" value="1"/>
</dbReference>
<organism evidence="4 6">
    <name type="scientific">Heyndrickxia coagulans</name>
    <name type="common">Weizmannia coagulans</name>
    <dbReference type="NCBI Taxonomy" id="1398"/>
    <lineage>
        <taxon>Bacteria</taxon>
        <taxon>Bacillati</taxon>
        <taxon>Bacillota</taxon>
        <taxon>Bacilli</taxon>
        <taxon>Bacillales</taxon>
        <taxon>Bacillaceae</taxon>
        <taxon>Heyndrickxia</taxon>
    </lineage>
</organism>
<feature type="compositionally biased region" description="Basic and acidic residues" evidence="1">
    <location>
        <begin position="156"/>
        <end position="169"/>
    </location>
</feature>
<keyword evidence="2" id="KW-0812">Transmembrane</keyword>
<dbReference type="STRING" id="1398.AB434_3527"/>
<dbReference type="RefSeq" id="WP_014097965.1">
    <property type="nucleotide sequence ID" value="NZ_CP010525.1"/>
</dbReference>